<comment type="caution">
    <text evidence="2">The sequence shown here is derived from an EMBL/GenBank/DDBJ whole genome shotgun (WGS) entry which is preliminary data.</text>
</comment>
<dbReference type="EMBL" id="JALJOV010000344">
    <property type="protein sequence ID" value="KAK9864514.1"/>
    <property type="molecule type" value="Genomic_DNA"/>
</dbReference>
<sequence length="177" mass="19306">MPYCRSTATAGGRVLCARYANPEEEACNTAEIKAFKLGSSHVGKYRFRLIFGIYAVDTNRLIGTACSAPIRVLANNDRPARIGPDGQLMHQRSHSLPAILTCLGEDDELNSDDEDCSSDETQFEAGHSKGLDYRRSCIPQLLSRCPVEKVAMQASGAAPGKPHRAYSTLTTMPQDDK</sequence>
<feature type="region of interest" description="Disordered" evidence="1">
    <location>
        <begin position="153"/>
        <end position="177"/>
    </location>
</feature>
<name>A0AAW1T4Q4_9CHLO</name>
<feature type="compositionally biased region" description="Polar residues" evidence="1">
    <location>
        <begin position="167"/>
        <end position="177"/>
    </location>
</feature>
<evidence type="ECO:0000313" key="3">
    <source>
        <dbReference type="Proteomes" id="UP001485043"/>
    </source>
</evidence>
<organism evidence="2 3">
    <name type="scientific">Apatococcus fuscideae</name>
    <dbReference type="NCBI Taxonomy" id="2026836"/>
    <lineage>
        <taxon>Eukaryota</taxon>
        <taxon>Viridiplantae</taxon>
        <taxon>Chlorophyta</taxon>
        <taxon>core chlorophytes</taxon>
        <taxon>Trebouxiophyceae</taxon>
        <taxon>Chlorellales</taxon>
        <taxon>Chlorellaceae</taxon>
        <taxon>Apatococcus</taxon>
    </lineage>
</organism>
<dbReference type="Proteomes" id="UP001485043">
    <property type="component" value="Unassembled WGS sequence"/>
</dbReference>
<proteinExistence type="predicted"/>
<protein>
    <submittedName>
        <fullName evidence="2">Uncharacterized protein</fullName>
    </submittedName>
</protein>
<keyword evidence="3" id="KW-1185">Reference proteome</keyword>
<gene>
    <name evidence="2" type="ORF">WJX84_009851</name>
</gene>
<evidence type="ECO:0000256" key="1">
    <source>
        <dbReference type="SAM" id="MobiDB-lite"/>
    </source>
</evidence>
<reference evidence="2 3" key="1">
    <citation type="journal article" date="2024" name="Nat. Commun.">
        <title>Phylogenomics reveals the evolutionary origins of lichenization in chlorophyte algae.</title>
        <authorList>
            <person name="Puginier C."/>
            <person name="Libourel C."/>
            <person name="Otte J."/>
            <person name="Skaloud P."/>
            <person name="Haon M."/>
            <person name="Grisel S."/>
            <person name="Petersen M."/>
            <person name="Berrin J.G."/>
            <person name="Delaux P.M."/>
            <person name="Dal Grande F."/>
            <person name="Keller J."/>
        </authorList>
    </citation>
    <scope>NUCLEOTIDE SEQUENCE [LARGE SCALE GENOMIC DNA]</scope>
    <source>
        <strain evidence="2 3">SAG 2523</strain>
    </source>
</reference>
<accession>A0AAW1T4Q4</accession>
<dbReference type="AlphaFoldDB" id="A0AAW1T4Q4"/>
<evidence type="ECO:0000313" key="2">
    <source>
        <dbReference type="EMBL" id="KAK9864514.1"/>
    </source>
</evidence>